<dbReference type="PROSITE" id="PS50297">
    <property type="entry name" value="ANK_REP_REGION"/>
    <property type="match status" value="5"/>
</dbReference>
<feature type="repeat" description="ANK" evidence="1">
    <location>
        <begin position="553"/>
        <end position="585"/>
    </location>
</feature>
<dbReference type="InterPro" id="IPR013783">
    <property type="entry name" value="Ig-like_fold"/>
</dbReference>
<dbReference type="PANTHER" id="PTHR24169">
    <property type="entry name" value="NUCLEAR FACTOR NF-KAPPA-B PROTEIN"/>
    <property type="match status" value="1"/>
</dbReference>
<organism evidence="5">
    <name type="scientific">Neodiprion lecontei</name>
    <name type="common">Redheaded pine sawfly</name>
    <dbReference type="NCBI Taxonomy" id="441921"/>
    <lineage>
        <taxon>Eukaryota</taxon>
        <taxon>Metazoa</taxon>
        <taxon>Ecdysozoa</taxon>
        <taxon>Arthropoda</taxon>
        <taxon>Hexapoda</taxon>
        <taxon>Insecta</taxon>
        <taxon>Pterygota</taxon>
        <taxon>Neoptera</taxon>
        <taxon>Endopterygota</taxon>
        <taxon>Hymenoptera</taxon>
        <taxon>Tenthredinoidea</taxon>
        <taxon>Diprionidae</taxon>
        <taxon>Diprioninae</taxon>
        <taxon>Neodiprion</taxon>
    </lineage>
</organism>
<keyword evidence="1" id="KW-0040">ANK repeat</keyword>
<dbReference type="InterPro" id="IPR002110">
    <property type="entry name" value="Ankyrin_rpt"/>
</dbReference>
<keyword evidence="4" id="KW-1185">Reference proteome</keyword>
<dbReference type="PRINTS" id="PR01415">
    <property type="entry name" value="ANKYRIN"/>
</dbReference>
<dbReference type="InterPro" id="IPR033926">
    <property type="entry name" value="IPT_NFkappaB"/>
</dbReference>
<protein>
    <submittedName>
        <fullName evidence="5">Nuclear factor NF-kappa-B p105 subunit isoform X1</fullName>
    </submittedName>
</protein>
<accession>A0A6J0C9F5</accession>
<feature type="repeat" description="ANK" evidence="1">
    <location>
        <begin position="655"/>
        <end position="678"/>
    </location>
</feature>
<dbReference type="SUPFAM" id="SSF49417">
    <property type="entry name" value="p53-like transcription factors"/>
    <property type="match status" value="1"/>
</dbReference>
<dbReference type="CDD" id="cd07884">
    <property type="entry name" value="RHD-n_Relish"/>
    <property type="match status" value="1"/>
</dbReference>
<evidence type="ECO:0000256" key="2">
    <source>
        <dbReference type="SAM" id="MobiDB-lite"/>
    </source>
</evidence>
<dbReference type="Pfam" id="PF12796">
    <property type="entry name" value="Ank_2"/>
    <property type="match status" value="2"/>
</dbReference>
<dbReference type="PROSITE" id="PS50088">
    <property type="entry name" value="ANK_REPEAT"/>
    <property type="match status" value="5"/>
</dbReference>
<dbReference type="Gene3D" id="2.60.40.10">
    <property type="entry name" value="Immunoglobulins"/>
    <property type="match status" value="1"/>
</dbReference>
<gene>
    <name evidence="5" type="primary">LOC107227385</name>
</gene>
<dbReference type="GeneID" id="107227385"/>
<dbReference type="Gene3D" id="2.60.40.340">
    <property type="entry name" value="Rel homology domain (RHD), DNA-binding domain"/>
    <property type="match status" value="1"/>
</dbReference>
<evidence type="ECO:0000313" key="5">
    <source>
        <dbReference type="RefSeq" id="XP_015523996.2"/>
    </source>
</evidence>
<dbReference type="PANTHER" id="PTHR24169:SF28">
    <property type="entry name" value="NUCLEAR FACTOR NF-KAPPA-B P110 SUBUNIT"/>
    <property type="match status" value="1"/>
</dbReference>
<feature type="domain" description="RHD" evidence="3">
    <location>
        <begin position="81"/>
        <end position="277"/>
    </location>
</feature>
<sequence>MPQVYENLDVFQNYNQQEDQIYPFPDVMMNNLSLLSPSNSSLDSQMTSSTPSPMSISQSPNHTMSYYTLSNVTGTMLEDRYIKIIEQPVDKFRFRYKSEMMGTHGSLAGANSSNSRKKQAPTVELKNYPGSAVIRCTLVTADPDRRGPHAHRLVRRVGNSDEDDPHEQKVSPEQGFTVSFHGMGIIHTAKKHIKDELVKKKRITALEEAKRKNVNVTSLTIRDEATIKMEAEAAQKWMSLNSVALCFQAFTPNANGVLCPITEPVYSNPINNLKSALTGELKICRIDKTAGSCDGNEEVFMLVEKVGKKNIVIKFFEMDENNVEIWSALGHFTELDVHHQYAIVFRTPPYKDKDITEPKEVFIKLCRPTDGESSDPLQFTYKPNNRIGRKRPRMSCESTELQTPIAINLMQSDEGTSIFNVNNSSEINKLLSEHCTSNEFREYSENLDLEEYINLLPKEVNDNEELRLDGPLKKKETASFAENIVKQIRIILQKNDPNGKERILALLKERTVYGDSPLHSALRHGQMNLVKYILMLLAKYPDFKQIVDSQTSSGRTCLHYAVEQNQPAVTKALLLIGADASACDDHGFSPLHKAVKIPEAGHCVDALLEGGSISVETRDDTGWTALHLAAEAGSLHAVKSLVKAGVDVNSTDMSYGRTALHIAVEGGHKEIVEFLLEKTTIDVNKRNFSGNTALHSAVVNTGERAEELCKLLLNHGANPSIPNNNRDSSKELQTTTIKDEAISDDEDAQESGQTSFDLASNKPEILQLLSATNTIIKQEIEDVPEESDGTLLDEKAMTLLVPILDESKAWEKIVTSLGYDFLQSSLETSGPVSPSRMLLNYLDIQAEVSIKKLRTLLVELNETKAVDIIDEMILRRNTSSTK</sequence>
<dbReference type="PROSITE" id="PS50254">
    <property type="entry name" value="REL_2"/>
    <property type="match status" value="1"/>
</dbReference>
<dbReference type="Gene3D" id="1.25.40.20">
    <property type="entry name" value="Ankyrin repeat-containing domain"/>
    <property type="match status" value="1"/>
</dbReference>
<dbReference type="InterPro" id="IPR032397">
    <property type="entry name" value="RHD_dimer"/>
</dbReference>
<dbReference type="InterPro" id="IPR011029">
    <property type="entry name" value="DEATH-like_dom_sf"/>
</dbReference>
<dbReference type="InterPro" id="IPR014756">
    <property type="entry name" value="Ig_E-set"/>
</dbReference>
<dbReference type="InterPro" id="IPR037059">
    <property type="entry name" value="RHD_DNA_bind_dom_sf"/>
</dbReference>
<dbReference type="InterPro" id="IPR036770">
    <property type="entry name" value="Ankyrin_rpt-contain_sf"/>
</dbReference>
<dbReference type="Gene3D" id="1.10.533.10">
    <property type="entry name" value="Death Domain, Fas"/>
    <property type="match status" value="1"/>
</dbReference>
<dbReference type="PRINTS" id="PR00057">
    <property type="entry name" value="NFKBTNSCPFCT"/>
</dbReference>
<evidence type="ECO:0000256" key="1">
    <source>
        <dbReference type="PROSITE-ProRule" id="PRU00023"/>
    </source>
</evidence>
<reference evidence="5" key="1">
    <citation type="submission" date="2025-08" db="UniProtKB">
        <authorList>
            <consortium name="RefSeq"/>
        </authorList>
    </citation>
    <scope>IDENTIFICATION</scope>
    <source>
        <tissue evidence="5">Thorax and Abdomen</tissue>
    </source>
</reference>
<feature type="repeat" description="ANK" evidence="1">
    <location>
        <begin position="621"/>
        <end position="653"/>
    </location>
</feature>
<evidence type="ECO:0000259" key="3">
    <source>
        <dbReference type="PROSITE" id="PS50254"/>
    </source>
</evidence>
<evidence type="ECO:0000313" key="4">
    <source>
        <dbReference type="Proteomes" id="UP000829291"/>
    </source>
</evidence>
<dbReference type="SMART" id="SM00429">
    <property type="entry name" value="IPT"/>
    <property type="match status" value="1"/>
</dbReference>
<dbReference type="OrthoDB" id="10254686at2759"/>
<dbReference type="InterPro" id="IPR000451">
    <property type="entry name" value="NFkB/Dor"/>
</dbReference>
<dbReference type="Pfam" id="PF00554">
    <property type="entry name" value="RHD_DNA_bind"/>
    <property type="match status" value="1"/>
</dbReference>
<name>A0A6J0C9F5_NEOLC</name>
<dbReference type="InterPro" id="IPR008967">
    <property type="entry name" value="p53-like_TF_DNA-bd_sf"/>
</dbReference>
<feature type="repeat" description="ANK" evidence="1">
    <location>
        <begin position="513"/>
        <end position="534"/>
    </location>
</feature>
<dbReference type="CDD" id="cd01177">
    <property type="entry name" value="IPT_NFkappaB"/>
    <property type="match status" value="1"/>
</dbReference>
<feature type="region of interest" description="Disordered" evidence="2">
    <location>
        <begin position="38"/>
        <end position="59"/>
    </location>
</feature>
<dbReference type="SUPFAM" id="SSF81296">
    <property type="entry name" value="E set domains"/>
    <property type="match status" value="1"/>
</dbReference>
<dbReference type="InterPro" id="IPR002909">
    <property type="entry name" value="IPT_dom"/>
</dbReference>
<feature type="repeat" description="ANK" evidence="1">
    <location>
        <begin position="689"/>
        <end position="724"/>
    </location>
</feature>
<dbReference type="Pfam" id="PF16179">
    <property type="entry name" value="RHD_dimer"/>
    <property type="match status" value="1"/>
</dbReference>
<dbReference type="Proteomes" id="UP000829291">
    <property type="component" value="Chromosome 1"/>
</dbReference>
<dbReference type="SMART" id="SM00248">
    <property type="entry name" value="ANK"/>
    <property type="match status" value="6"/>
</dbReference>
<dbReference type="SUPFAM" id="SSF47986">
    <property type="entry name" value="DEATH domain"/>
    <property type="match status" value="1"/>
</dbReference>
<dbReference type="InterPro" id="IPR011539">
    <property type="entry name" value="RHD_DNA_bind_dom"/>
</dbReference>
<dbReference type="RefSeq" id="XP_015523996.2">
    <property type="nucleotide sequence ID" value="XM_015668510.2"/>
</dbReference>
<dbReference type="SUPFAM" id="SSF48403">
    <property type="entry name" value="Ankyrin repeat"/>
    <property type="match status" value="1"/>
</dbReference>
<proteinExistence type="predicted"/>